<dbReference type="AlphaFoldDB" id="A0A2H1V174"/>
<reference evidence="2" key="1">
    <citation type="submission" date="2016-07" db="EMBL/GenBank/DDBJ databases">
        <authorList>
            <person name="Bretaudeau A."/>
        </authorList>
    </citation>
    <scope>NUCLEOTIDE SEQUENCE</scope>
    <source>
        <strain evidence="2">Rice</strain>
        <tissue evidence="2">Whole body</tissue>
    </source>
</reference>
<feature type="region of interest" description="Disordered" evidence="1">
    <location>
        <begin position="1"/>
        <end position="31"/>
    </location>
</feature>
<evidence type="ECO:0000256" key="1">
    <source>
        <dbReference type="SAM" id="MobiDB-lite"/>
    </source>
</evidence>
<organism evidence="2">
    <name type="scientific">Spodoptera frugiperda</name>
    <name type="common">Fall armyworm</name>
    <dbReference type="NCBI Taxonomy" id="7108"/>
    <lineage>
        <taxon>Eukaryota</taxon>
        <taxon>Metazoa</taxon>
        <taxon>Ecdysozoa</taxon>
        <taxon>Arthropoda</taxon>
        <taxon>Hexapoda</taxon>
        <taxon>Insecta</taxon>
        <taxon>Pterygota</taxon>
        <taxon>Neoptera</taxon>
        <taxon>Endopterygota</taxon>
        <taxon>Lepidoptera</taxon>
        <taxon>Glossata</taxon>
        <taxon>Ditrysia</taxon>
        <taxon>Noctuoidea</taxon>
        <taxon>Noctuidae</taxon>
        <taxon>Amphipyrinae</taxon>
        <taxon>Spodoptera</taxon>
    </lineage>
</organism>
<accession>A0A2H1V174</accession>
<proteinExistence type="predicted"/>
<name>A0A2H1V174_SPOFR</name>
<protein>
    <submittedName>
        <fullName evidence="2">SFRICE_009377</fullName>
    </submittedName>
</protein>
<gene>
    <name evidence="2" type="ORF">SFRICE_009377</name>
</gene>
<feature type="region of interest" description="Disordered" evidence="1">
    <location>
        <begin position="43"/>
        <end position="74"/>
    </location>
</feature>
<sequence>MITVDEAKAYRPNRWRGNQSRNENNPIISPALGEAIGSGRLLLTKNHPVPTPAFRAGAPVNPLGSPQLITTKDH</sequence>
<dbReference type="EMBL" id="ODYU01000193">
    <property type="protein sequence ID" value="SOQ34571.1"/>
    <property type="molecule type" value="Genomic_DNA"/>
</dbReference>
<evidence type="ECO:0000313" key="2">
    <source>
        <dbReference type="EMBL" id="SOQ34571.1"/>
    </source>
</evidence>
<feature type="compositionally biased region" description="Polar residues" evidence="1">
    <location>
        <begin position="16"/>
        <end position="27"/>
    </location>
</feature>